<dbReference type="AlphaFoldDB" id="A0AAE1XRI9"/>
<feature type="region of interest" description="Disordered" evidence="1">
    <location>
        <begin position="1"/>
        <end position="34"/>
    </location>
</feature>
<evidence type="ECO:0000313" key="3">
    <source>
        <dbReference type="Proteomes" id="UP001293254"/>
    </source>
</evidence>
<comment type="caution">
    <text evidence="2">The sequence shown here is derived from an EMBL/GenBank/DDBJ whole genome shotgun (WGS) entry which is preliminary data.</text>
</comment>
<evidence type="ECO:0000256" key="1">
    <source>
        <dbReference type="SAM" id="MobiDB-lite"/>
    </source>
</evidence>
<protein>
    <submittedName>
        <fullName evidence="2">Uncharacterized protein</fullName>
    </submittedName>
</protein>
<sequence length="120" mass="13529">MTMVELSGLAQSKQIQEKGNESKLQKEEEGIRAKTPSDVVRGNTIMQKTHFSLIPDDIVQREGTSATRQDGQDGLPLNTHVYLNSWPEFTGPLVDVFNRTYVAKQYWMLLSSVGDDEYHG</sequence>
<name>A0AAE1XRI9_9LAMI</name>
<proteinExistence type="predicted"/>
<dbReference type="EMBL" id="JACGWO010000010">
    <property type="protein sequence ID" value="KAK4416693.1"/>
    <property type="molecule type" value="Genomic_DNA"/>
</dbReference>
<reference evidence="2" key="1">
    <citation type="submission" date="2020-06" db="EMBL/GenBank/DDBJ databases">
        <authorList>
            <person name="Li T."/>
            <person name="Hu X."/>
            <person name="Zhang T."/>
            <person name="Song X."/>
            <person name="Zhang H."/>
            <person name="Dai N."/>
            <person name="Sheng W."/>
            <person name="Hou X."/>
            <person name="Wei L."/>
        </authorList>
    </citation>
    <scope>NUCLEOTIDE SEQUENCE</scope>
    <source>
        <strain evidence="2">3651</strain>
        <tissue evidence="2">Leaf</tissue>
    </source>
</reference>
<dbReference type="Proteomes" id="UP001293254">
    <property type="component" value="Unassembled WGS sequence"/>
</dbReference>
<gene>
    <name evidence="2" type="ORF">Salat_2494800</name>
</gene>
<keyword evidence="3" id="KW-1185">Reference proteome</keyword>
<reference evidence="2" key="2">
    <citation type="journal article" date="2024" name="Plant">
        <title>Genomic evolution and insights into agronomic trait innovations of Sesamum species.</title>
        <authorList>
            <person name="Miao H."/>
            <person name="Wang L."/>
            <person name="Qu L."/>
            <person name="Liu H."/>
            <person name="Sun Y."/>
            <person name="Le M."/>
            <person name="Wang Q."/>
            <person name="Wei S."/>
            <person name="Zheng Y."/>
            <person name="Lin W."/>
            <person name="Duan Y."/>
            <person name="Cao H."/>
            <person name="Xiong S."/>
            <person name="Wang X."/>
            <person name="Wei L."/>
            <person name="Li C."/>
            <person name="Ma Q."/>
            <person name="Ju M."/>
            <person name="Zhao R."/>
            <person name="Li G."/>
            <person name="Mu C."/>
            <person name="Tian Q."/>
            <person name="Mei H."/>
            <person name="Zhang T."/>
            <person name="Gao T."/>
            <person name="Zhang H."/>
        </authorList>
    </citation>
    <scope>NUCLEOTIDE SEQUENCE</scope>
    <source>
        <strain evidence="2">3651</strain>
    </source>
</reference>
<evidence type="ECO:0000313" key="2">
    <source>
        <dbReference type="EMBL" id="KAK4416693.1"/>
    </source>
</evidence>
<feature type="compositionally biased region" description="Basic and acidic residues" evidence="1">
    <location>
        <begin position="15"/>
        <end position="32"/>
    </location>
</feature>
<organism evidence="2 3">
    <name type="scientific">Sesamum alatum</name>
    <dbReference type="NCBI Taxonomy" id="300844"/>
    <lineage>
        <taxon>Eukaryota</taxon>
        <taxon>Viridiplantae</taxon>
        <taxon>Streptophyta</taxon>
        <taxon>Embryophyta</taxon>
        <taxon>Tracheophyta</taxon>
        <taxon>Spermatophyta</taxon>
        <taxon>Magnoliopsida</taxon>
        <taxon>eudicotyledons</taxon>
        <taxon>Gunneridae</taxon>
        <taxon>Pentapetalae</taxon>
        <taxon>asterids</taxon>
        <taxon>lamiids</taxon>
        <taxon>Lamiales</taxon>
        <taxon>Pedaliaceae</taxon>
        <taxon>Sesamum</taxon>
    </lineage>
</organism>
<accession>A0AAE1XRI9</accession>